<dbReference type="PROSITE" id="PS01124">
    <property type="entry name" value="HTH_ARAC_FAMILY_2"/>
    <property type="match status" value="1"/>
</dbReference>
<dbReference type="InterPro" id="IPR018060">
    <property type="entry name" value="HTH_AraC"/>
</dbReference>
<dbReference type="InterPro" id="IPR018062">
    <property type="entry name" value="HTH_AraC-typ_CS"/>
</dbReference>
<dbReference type="Pfam" id="PF14525">
    <property type="entry name" value="AraC_binding_2"/>
    <property type="match status" value="1"/>
</dbReference>
<dbReference type="PANTHER" id="PTHR46796:SF6">
    <property type="entry name" value="ARAC SUBFAMILY"/>
    <property type="match status" value="1"/>
</dbReference>
<dbReference type="Gene3D" id="1.10.10.60">
    <property type="entry name" value="Homeodomain-like"/>
    <property type="match status" value="1"/>
</dbReference>
<dbReference type="AlphaFoldDB" id="A0A1H0H0R0"/>
<evidence type="ECO:0000256" key="3">
    <source>
        <dbReference type="ARBA" id="ARBA00023163"/>
    </source>
</evidence>
<name>A0A1H0H0R0_9HYPH</name>
<dbReference type="OrthoDB" id="252470at2"/>
<accession>A0A1H0H0R0</accession>
<dbReference type="SUPFAM" id="SSF46689">
    <property type="entry name" value="Homeodomain-like"/>
    <property type="match status" value="1"/>
</dbReference>
<dbReference type="Pfam" id="PF12833">
    <property type="entry name" value="HTH_18"/>
    <property type="match status" value="1"/>
</dbReference>
<protein>
    <submittedName>
        <fullName evidence="5">AraC-type DNA-binding protein</fullName>
    </submittedName>
</protein>
<gene>
    <name evidence="5" type="ORF">SAMN05216360_11532</name>
</gene>
<evidence type="ECO:0000256" key="1">
    <source>
        <dbReference type="ARBA" id="ARBA00023015"/>
    </source>
</evidence>
<evidence type="ECO:0000313" key="5">
    <source>
        <dbReference type="EMBL" id="SDO12713.1"/>
    </source>
</evidence>
<dbReference type="EMBL" id="FNHS01000015">
    <property type="protein sequence ID" value="SDO12713.1"/>
    <property type="molecule type" value="Genomic_DNA"/>
</dbReference>
<keyword evidence="3" id="KW-0804">Transcription</keyword>
<dbReference type="PROSITE" id="PS00041">
    <property type="entry name" value="HTH_ARAC_FAMILY_1"/>
    <property type="match status" value="1"/>
</dbReference>
<reference evidence="6" key="1">
    <citation type="submission" date="2016-10" db="EMBL/GenBank/DDBJ databases">
        <authorList>
            <person name="Varghese N."/>
            <person name="Submissions S."/>
        </authorList>
    </citation>
    <scope>NUCLEOTIDE SEQUENCE [LARGE SCALE GENOMIC DNA]</scope>
    <source>
        <strain evidence="6">BL47</strain>
    </source>
</reference>
<dbReference type="SMART" id="SM00342">
    <property type="entry name" value="HTH_ARAC"/>
    <property type="match status" value="1"/>
</dbReference>
<sequence>MHPVFSTTGLHPQNGFKQWRELLAERLVPIELERLNDGPFQGTLEVSEVGPLHVSRLTQSALRCETTPAAARRHDRAGMVVVLVKLAGLSTSSQDGRDAVQRPGDLVVLDHRPCLLTTHMDSQALFLEVPRERLEHVLGSTRLYAGLSIGAELASTTLATNFLRELIRLRRQLTPDGTIRMAEIGMDLIVASIAERMAQEAPRSTHGSVVVQRAKAYVEAHLGDLTLDPPQLAAAVGVSLRRLQELFHERDRHISDYIWERRLTRAAERLADPACVHLSIGMLAYGCGFASQAHFARRFKDRHGMTPRTYRQAALLSVP</sequence>
<dbReference type="InterPro" id="IPR035418">
    <property type="entry name" value="AraC-bd_2"/>
</dbReference>
<dbReference type="RefSeq" id="WP_091719825.1">
    <property type="nucleotide sequence ID" value="NZ_FNHS01000015.1"/>
</dbReference>
<dbReference type="InterPro" id="IPR009057">
    <property type="entry name" value="Homeodomain-like_sf"/>
</dbReference>
<dbReference type="InterPro" id="IPR050204">
    <property type="entry name" value="AraC_XylS_family_regulators"/>
</dbReference>
<dbReference type="PRINTS" id="PR00032">
    <property type="entry name" value="HTHARAC"/>
</dbReference>
<keyword evidence="6" id="KW-1185">Reference proteome</keyword>
<evidence type="ECO:0000313" key="6">
    <source>
        <dbReference type="Proteomes" id="UP000198704"/>
    </source>
</evidence>
<dbReference type="PANTHER" id="PTHR46796">
    <property type="entry name" value="HTH-TYPE TRANSCRIPTIONAL ACTIVATOR RHAS-RELATED"/>
    <property type="match status" value="1"/>
</dbReference>
<evidence type="ECO:0000259" key="4">
    <source>
        <dbReference type="PROSITE" id="PS01124"/>
    </source>
</evidence>
<proteinExistence type="predicted"/>
<feature type="domain" description="HTH araC/xylS-type" evidence="4">
    <location>
        <begin position="212"/>
        <end position="313"/>
    </location>
</feature>
<evidence type="ECO:0000256" key="2">
    <source>
        <dbReference type="ARBA" id="ARBA00023125"/>
    </source>
</evidence>
<dbReference type="GO" id="GO:0043565">
    <property type="term" value="F:sequence-specific DNA binding"/>
    <property type="evidence" value="ECO:0007669"/>
    <property type="project" value="InterPro"/>
</dbReference>
<keyword evidence="1" id="KW-0805">Transcription regulation</keyword>
<dbReference type="GO" id="GO:0003700">
    <property type="term" value="F:DNA-binding transcription factor activity"/>
    <property type="evidence" value="ECO:0007669"/>
    <property type="project" value="InterPro"/>
</dbReference>
<organism evidence="5 6">
    <name type="scientific">Methylobacterium phyllostachyos</name>
    <dbReference type="NCBI Taxonomy" id="582672"/>
    <lineage>
        <taxon>Bacteria</taxon>
        <taxon>Pseudomonadati</taxon>
        <taxon>Pseudomonadota</taxon>
        <taxon>Alphaproteobacteria</taxon>
        <taxon>Hyphomicrobiales</taxon>
        <taxon>Methylobacteriaceae</taxon>
        <taxon>Methylobacterium</taxon>
    </lineage>
</organism>
<dbReference type="InterPro" id="IPR020449">
    <property type="entry name" value="Tscrpt_reg_AraC-type_HTH"/>
</dbReference>
<keyword evidence="2 5" id="KW-0238">DNA-binding</keyword>
<dbReference type="Proteomes" id="UP000198704">
    <property type="component" value="Unassembled WGS sequence"/>
</dbReference>
<dbReference type="STRING" id="582672.SAMN05216360_11532"/>